<evidence type="ECO:0000256" key="4">
    <source>
        <dbReference type="ARBA" id="ARBA00022833"/>
    </source>
</evidence>
<dbReference type="Gene3D" id="3.40.50.720">
    <property type="entry name" value="NAD(P)-binding Rossmann-like Domain"/>
    <property type="match status" value="1"/>
</dbReference>
<dbReference type="RefSeq" id="WP_021296547.1">
    <property type="nucleotide sequence ID" value="NZ_AURB01000130.1"/>
</dbReference>
<dbReference type="SUPFAM" id="SSF51735">
    <property type="entry name" value="NAD(P)-binding Rossmann-fold domains"/>
    <property type="match status" value="1"/>
</dbReference>
<dbReference type="PANTHER" id="PTHR43161:SF26">
    <property type="entry name" value="GALACTITOL 1-PHOSPHATE 5-DEHYDROGENASE"/>
    <property type="match status" value="1"/>
</dbReference>
<protein>
    <submittedName>
        <fullName evidence="8">2,3-butanediol dehydrogenase</fullName>
    </submittedName>
</protein>
<organism evidence="8 9">
    <name type="scientific">Alicyclobacillus acidoterrestris (strain ATCC 49025 / DSM 3922 / CIP 106132 / NCIMB 13137 / GD3B)</name>
    <dbReference type="NCBI Taxonomy" id="1356854"/>
    <lineage>
        <taxon>Bacteria</taxon>
        <taxon>Bacillati</taxon>
        <taxon>Bacillota</taxon>
        <taxon>Bacilli</taxon>
        <taxon>Bacillales</taxon>
        <taxon>Alicyclobacillaceae</taxon>
        <taxon>Alicyclobacillus</taxon>
    </lineage>
</organism>
<name>T0BZC6_ALIAG</name>
<dbReference type="eggNOG" id="COG1063">
    <property type="taxonomic scope" value="Bacteria"/>
</dbReference>
<dbReference type="InterPro" id="IPR002328">
    <property type="entry name" value="ADH_Zn_CS"/>
</dbReference>
<dbReference type="InterPro" id="IPR013149">
    <property type="entry name" value="ADH-like_C"/>
</dbReference>
<evidence type="ECO:0000256" key="6">
    <source>
        <dbReference type="ARBA" id="ARBA00023027"/>
    </source>
</evidence>
<comment type="cofactor">
    <cofactor evidence="1 7">
        <name>Zn(2+)</name>
        <dbReference type="ChEBI" id="CHEBI:29105"/>
    </cofactor>
</comment>
<dbReference type="CDD" id="cd08233">
    <property type="entry name" value="butanediol_DH_like"/>
    <property type="match status" value="1"/>
</dbReference>
<dbReference type="AlphaFoldDB" id="T0BZC6"/>
<dbReference type="Pfam" id="PF08240">
    <property type="entry name" value="ADH_N"/>
    <property type="match status" value="1"/>
</dbReference>
<dbReference type="GO" id="GO:0000721">
    <property type="term" value="F:(R,R)-butanediol dehydrogenase activity"/>
    <property type="evidence" value="ECO:0007669"/>
    <property type="project" value="TreeGrafter"/>
</dbReference>
<evidence type="ECO:0000256" key="7">
    <source>
        <dbReference type="RuleBase" id="RU361277"/>
    </source>
</evidence>
<dbReference type="KEGG" id="aaco:K1I37_17820"/>
<dbReference type="SUPFAM" id="SSF50129">
    <property type="entry name" value="GroES-like"/>
    <property type="match status" value="1"/>
</dbReference>
<keyword evidence="5" id="KW-0560">Oxidoreductase</keyword>
<keyword evidence="6" id="KW-0520">NAD</keyword>
<comment type="similarity">
    <text evidence="2 7">Belongs to the zinc-containing alcohol dehydrogenase family.</text>
</comment>
<dbReference type="InterPro" id="IPR013154">
    <property type="entry name" value="ADH-like_N"/>
</dbReference>
<reference evidence="9" key="1">
    <citation type="journal article" date="2022" name="G3 (Bethesda)">
        <title>Unveiling the complete genome sequence of Alicyclobacillus acidoterrestris DSM 3922T, a taint-producing strain.</title>
        <authorList>
            <person name="Leonardo I.C."/>
            <person name="Barreto Crespo M.T."/>
            <person name="Gaspar F.B."/>
        </authorList>
    </citation>
    <scope>NUCLEOTIDE SEQUENCE [LARGE SCALE GENOMIC DNA]</scope>
    <source>
        <strain evidence="9">DSM 3922</strain>
    </source>
</reference>
<keyword evidence="3 7" id="KW-0479">Metal-binding</keyword>
<keyword evidence="4 7" id="KW-0862">Zinc</keyword>
<dbReference type="InterPro" id="IPR011032">
    <property type="entry name" value="GroES-like_sf"/>
</dbReference>
<keyword evidence="9" id="KW-1185">Reference proteome</keyword>
<dbReference type="PROSITE" id="PS00059">
    <property type="entry name" value="ADH_ZINC"/>
    <property type="match status" value="1"/>
</dbReference>
<dbReference type="InterPro" id="IPR020843">
    <property type="entry name" value="ER"/>
</dbReference>
<gene>
    <name evidence="8" type="ORF">K1I37_17820</name>
</gene>
<sequence>MKAAMWYGRKDVRVVDIEEPVVKAGTVKIQVEWCGICGSDLHEYVAGPMTIPVETPHPLTGQVAPVVLGHEFSGRVVEVGDGVTRVAVGDRVVVEPLLSCGKCAPCKSGRYNLCVYRGFHGLTSDGGGFSEYTVVHENLVHRLPGALSFEAGAIVEPAAVAVQAVYSSGLRIGDTCAVFGAGPIGLLLTQAAKAAGASTVIVVEVSEQRLAKAEQLGATHLINPQSEKVIDAILAVTDGQGVDVSFEAAGAQTALTQAIGCVKAGGEAVIVSLWEQEIVFHPNLLVLNERKITSSAAYCRMFPRVMSLIASGQINAEGLVSKKIHLEDIVAEGFEALLTDKSQSKVLVRPR</sequence>
<dbReference type="Gene3D" id="3.90.180.10">
    <property type="entry name" value="Medium-chain alcohol dehydrogenases, catalytic domain"/>
    <property type="match status" value="1"/>
</dbReference>
<evidence type="ECO:0000256" key="2">
    <source>
        <dbReference type="ARBA" id="ARBA00008072"/>
    </source>
</evidence>
<dbReference type="OrthoDB" id="2371149at2"/>
<evidence type="ECO:0000256" key="3">
    <source>
        <dbReference type="ARBA" id="ARBA00022723"/>
    </source>
</evidence>
<proteinExistence type="inferred from homology"/>
<evidence type="ECO:0000313" key="9">
    <source>
        <dbReference type="Proteomes" id="UP000829401"/>
    </source>
</evidence>
<accession>T0BZC6</accession>
<dbReference type="SMART" id="SM00829">
    <property type="entry name" value="PKS_ER"/>
    <property type="match status" value="1"/>
</dbReference>
<dbReference type="Pfam" id="PF00107">
    <property type="entry name" value="ADH_zinc_N"/>
    <property type="match status" value="1"/>
</dbReference>
<evidence type="ECO:0000256" key="1">
    <source>
        <dbReference type="ARBA" id="ARBA00001947"/>
    </source>
</evidence>
<evidence type="ECO:0000313" key="8">
    <source>
        <dbReference type="EMBL" id="UNO48496.1"/>
    </source>
</evidence>
<dbReference type="FunFam" id="3.40.50.720:FF:000068">
    <property type="entry name" value="Sorbitol dehydrogenase"/>
    <property type="match status" value="1"/>
</dbReference>
<dbReference type="InterPro" id="IPR036291">
    <property type="entry name" value="NAD(P)-bd_dom_sf"/>
</dbReference>
<accession>A0A9E6ZJI2</accession>
<dbReference type="PANTHER" id="PTHR43161">
    <property type="entry name" value="SORBITOL DEHYDROGENASE"/>
    <property type="match status" value="1"/>
</dbReference>
<evidence type="ECO:0000256" key="5">
    <source>
        <dbReference type="ARBA" id="ARBA00023002"/>
    </source>
</evidence>
<dbReference type="GO" id="GO:0008270">
    <property type="term" value="F:zinc ion binding"/>
    <property type="evidence" value="ECO:0007669"/>
    <property type="project" value="InterPro"/>
</dbReference>
<dbReference type="Proteomes" id="UP000829401">
    <property type="component" value="Chromosome"/>
</dbReference>
<dbReference type="EMBL" id="CP080467">
    <property type="protein sequence ID" value="UNO48496.1"/>
    <property type="molecule type" value="Genomic_DNA"/>
</dbReference>
<dbReference type="STRING" id="1356854.N007_07550"/>